<proteinExistence type="predicted"/>
<sequence length="205" mass="22849">MKSIFTFLFCFILSVAYSQEKVSFGKNLKNRFVNYTEFGVLFGRGYQITPINYSYYSYPVKASANISFQTFNGVKVYKNLAAGITVGVDWYSTQQLIPISLGIRNSFGDSSNKKVKTFAGIDAGYGFTWLSTGDTEYQKTRGGLALNPMVGLLIPTGGQANFTLSIGYKYNAFQTETYSGAGDYSYYNRIDYSLNKMSVKLGVNF</sequence>
<evidence type="ECO:0000313" key="1">
    <source>
        <dbReference type="EMBL" id="MEA5140358.1"/>
    </source>
</evidence>
<name>A0ABU5QBX6_9BACT</name>
<gene>
    <name evidence="1" type="ORF">VB248_14495</name>
</gene>
<dbReference type="Proteomes" id="UP001302949">
    <property type="component" value="Unassembled WGS sequence"/>
</dbReference>
<evidence type="ECO:0008006" key="3">
    <source>
        <dbReference type="Google" id="ProtNLM"/>
    </source>
</evidence>
<keyword evidence="2" id="KW-1185">Reference proteome</keyword>
<comment type="caution">
    <text evidence="1">The sequence shown here is derived from an EMBL/GenBank/DDBJ whole genome shotgun (WGS) entry which is preliminary data.</text>
</comment>
<dbReference type="EMBL" id="JAYFUM010000017">
    <property type="protein sequence ID" value="MEA5140358.1"/>
    <property type="molecule type" value="Genomic_DNA"/>
</dbReference>
<reference evidence="1 2" key="1">
    <citation type="submission" date="2023-12" db="EMBL/GenBank/DDBJ databases">
        <title>Novel species of the genus Arcicella isolated from rivers.</title>
        <authorList>
            <person name="Lu H."/>
        </authorList>
    </citation>
    <scope>NUCLEOTIDE SEQUENCE [LARGE SCALE GENOMIC DNA]</scope>
    <source>
        <strain evidence="1 2">KCTC 23307</strain>
    </source>
</reference>
<organism evidence="1 2">
    <name type="scientific">Arcicella rigui</name>
    <dbReference type="NCBI Taxonomy" id="797020"/>
    <lineage>
        <taxon>Bacteria</taxon>
        <taxon>Pseudomonadati</taxon>
        <taxon>Bacteroidota</taxon>
        <taxon>Cytophagia</taxon>
        <taxon>Cytophagales</taxon>
        <taxon>Flectobacillaceae</taxon>
        <taxon>Arcicella</taxon>
    </lineage>
</organism>
<evidence type="ECO:0000313" key="2">
    <source>
        <dbReference type="Proteomes" id="UP001302949"/>
    </source>
</evidence>
<protein>
    <recommendedName>
        <fullName evidence="3">Outer membrane protein beta-barrel domain-containing protein</fullName>
    </recommendedName>
</protein>
<dbReference type="RefSeq" id="WP_323297513.1">
    <property type="nucleotide sequence ID" value="NZ_JAYFUM010000017.1"/>
</dbReference>
<accession>A0ABU5QBX6</accession>